<feature type="compositionally biased region" description="Basic and acidic residues" evidence="2">
    <location>
        <begin position="399"/>
        <end position="409"/>
    </location>
</feature>
<feature type="compositionally biased region" description="Basic and acidic residues" evidence="2">
    <location>
        <begin position="130"/>
        <end position="139"/>
    </location>
</feature>
<feature type="region of interest" description="Disordered" evidence="2">
    <location>
        <begin position="1"/>
        <end position="170"/>
    </location>
</feature>
<feature type="region of interest" description="Disordered" evidence="2">
    <location>
        <begin position="348"/>
        <end position="442"/>
    </location>
</feature>
<feature type="compositionally biased region" description="Polar residues" evidence="2">
    <location>
        <begin position="143"/>
        <end position="162"/>
    </location>
</feature>
<evidence type="ECO:0000256" key="1">
    <source>
        <dbReference type="SAM" id="Coils"/>
    </source>
</evidence>
<feature type="compositionally biased region" description="Polar residues" evidence="2">
    <location>
        <begin position="354"/>
        <end position="369"/>
    </location>
</feature>
<dbReference type="EMBL" id="JAKLMC020000008">
    <property type="protein sequence ID" value="KAK5954518.1"/>
    <property type="molecule type" value="Genomic_DNA"/>
</dbReference>
<reference evidence="3 4" key="1">
    <citation type="submission" date="2022-12" db="EMBL/GenBank/DDBJ databases">
        <title>Genomic features and morphological characterization of a novel Knufia sp. strain isolated from spacecraft assembly facility.</title>
        <authorList>
            <person name="Teixeira M."/>
            <person name="Chander A.M."/>
            <person name="Stajich J.E."/>
            <person name="Venkateswaran K."/>
        </authorList>
    </citation>
    <scope>NUCLEOTIDE SEQUENCE [LARGE SCALE GENOMIC DNA]</scope>
    <source>
        <strain evidence="3 4">FJI-L2-BK-P2</strain>
    </source>
</reference>
<feature type="compositionally biased region" description="Basic and acidic residues" evidence="2">
    <location>
        <begin position="261"/>
        <end position="274"/>
    </location>
</feature>
<organism evidence="3 4">
    <name type="scientific">Knufia fluminis</name>
    <dbReference type="NCBI Taxonomy" id="191047"/>
    <lineage>
        <taxon>Eukaryota</taxon>
        <taxon>Fungi</taxon>
        <taxon>Dikarya</taxon>
        <taxon>Ascomycota</taxon>
        <taxon>Pezizomycotina</taxon>
        <taxon>Eurotiomycetes</taxon>
        <taxon>Chaetothyriomycetidae</taxon>
        <taxon>Chaetothyriales</taxon>
        <taxon>Trichomeriaceae</taxon>
        <taxon>Knufia</taxon>
    </lineage>
</organism>
<keyword evidence="4" id="KW-1185">Reference proteome</keyword>
<evidence type="ECO:0000313" key="3">
    <source>
        <dbReference type="EMBL" id="KAK5954518.1"/>
    </source>
</evidence>
<dbReference type="AlphaFoldDB" id="A0AAN8EM89"/>
<comment type="caution">
    <text evidence="3">The sequence shown here is derived from an EMBL/GenBank/DDBJ whole genome shotgun (WGS) entry which is preliminary data.</text>
</comment>
<evidence type="ECO:0000313" key="4">
    <source>
        <dbReference type="Proteomes" id="UP001316803"/>
    </source>
</evidence>
<feature type="compositionally biased region" description="Basic and acidic residues" evidence="2">
    <location>
        <begin position="46"/>
        <end position="55"/>
    </location>
</feature>
<protein>
    <submittedName>
        <fullName evidence="3">Uncharacterized protein</fullName>
    </submittedName>
</protein>
<accession>A0AAN8EM89</accession>
<evidence type="ECO:0000256" key="2">
    <source>
        <dbReference type="SAM" id="MobiDB-lite"/>
    </source>
</evidence>
<keyword evidence="1" id="KW-0175">Coiled coil</keyword>
<sequence>MDQNVAFDEEQFFGGRRVKLGGRARDGVTETSSRSLKKTRSQTRSQHQEDQEKAAGKRPATGAQPANKKKAKTSGVTGTTALNEKRAGPKSKTKKPAKGQTGDKQSVTKTDSTNLTRRSSRIAQRNNPNKGDDTAKEIESLGDNPTATAATEESHKPITSTISREDLVSDKPIETEAIAIQLSDITQNSEVPSKDAEGPGAIVATSDVATLRDELKSDNTALQKQVKELQERLERQEAAIDSASEERADLQRRLTATEEIIKGLRSVPEPRSHADPVGNHSYGNGNQQSHGAANDNFDPSAAPVANPTQHEITNLNTASHEFPLNSIDSFSQAQADFDALPPDMQAQLDAYLSSIPSQGESHQAQNDVNSAYAPEQDGTNETPADTPHNLPEDNQSSDHGSEYESKFFDDAWYEDDEQPNPEVSEDTHGDGLLKRHQLASSP</sequence>
<feature type="coiled-coil region" evidence="1">
    <location>
        <begin position="212"/>
        <end position="260"/>
    </location>
</feature>
<gene>
    <name evidence="3" type="ORF">OHC33_004240</name>
</gene>
<feature type="region of interest" description="Disordered" evidence="2">
    <location>
        <begin position="261"/>
        <end position="319"/>
    </location>
</feature>
<feature type="compositionally biased region" description="Polar residues" evidence="2">
    <location>
        <begin position="281"/>
        <end position="291"/>
    </location>
</feature>
<feature type="compositionally biased region" description="Basic residues" evidence="2">
    <location>
        <begin position="88"/>
        <end position="97"/>
    </location>
</feature>
<feature type="compositionally biased region" description="Polar residues" evidence="2">
    <location>
        <begin position="102"/>
        <end position="129"/>
    </location>
</feature>
<feature type="compositionally biased region" description="Polar residues" evidence="2">
    <location>
        <begin position="306"/>
        <end position="319"/>
    </location>
</feature>
<proteinExistence type="predicted"/>
<name>A0AAN8EM89_9EURO</name>
<dbReference type="Proteomes" id="UP001316803">
    <property type="component" value="Unassembled WGS sequence"/>
</dbReference>